<dbReference type="Proteomes" id="UP001293593">
    <property type="component" value="Unassembled WGS sequence"/>
</dbReference>
<sequence>MGCDDDSLHRSQSPQLLQPSSPSPPPPSSTSLESSFRELDDAFLQTQTRIWLGEVLQIRLDENLIISEVLADGELLFQASKVVWRLLLAKHMELRHIIAYQHQPFASQNSSGRYRPYSNVDSFLKICKILGLTGIDLFSPSDVVEKRNTRKVCMCIRSFSKKARSKNVNVPDFDVVSCTITMPKDLVGYIRRNLELSQSSLADSPTSYSQKHEEAKHRLGYSTAASPGGHGTYMEEYDSTELNHAELQSEAEFEFLSSEKSFHPCSEENIEQESGFMGFNYTDHRLFGRRNALEQAATSNLERNSTSNVHHSASSHGSNSTPGSIEYDRGYFDICYNMEVLRNFPMEPVNLSDKFDAQDKFETLGSFEVHSDKVDQWNQIIEGYKSQAAMEYGEMTYDEITSKAKYLHSTEKLEDKKNSLYSNANFHESEDLLSFHSYLSSEFCKWDQKGKCALVSPDDRRSFSSSFPKDTPKHKALNVIPSEPNEEEATVKLDIDDDKQTNKDGQIVLCDVVGIDYHEKCSSNEEDANDHDIGDKGERVLHVVTDEDVSHDPRSIDTCHPEEMTPEDEKASPSADNLTKKTEESIGIPRTKPQNNIMLKSVLGGTAAVGMLVMFLHFRRSGGEKDPKSMKTSSGDIAKDKIQKKPSQKTQRRSRTEVVYPAEKLKLGD</sequence>
<dbReference type="SUPFAM" id="SSF47576">
    <property type="entry name" value="Calponin-homology domain, CH-domain"/>
    <property type="match status" value="1"/>
</dbReference>
<organism evidence="2 3">
    <name type="scientific">Acacia crassicarpa</name>
    <name type="common">northern wattle</name>
    <dbReference type="NCBI Taxonomy" id="499986"/>
    <lineage>
        <taxon>Eukaryota</taxon>
        <taxon>Viridiplantae</taxon>
        <taxon>Streptophyta</taxon>
        <taxon>Embryophyta</taxon>
        <taxon>Tracheophyta</taxon>
        <taxon>Spermatophyta</taxon>
        <taxon>Magnoliopsida</taxon>
        <taxon>eudicotyledons</taxon>
        <taxon>Gunneridae</taxon>
        <taxon>Pentapetalae</taxon>
        <taxon>rosids</taxon>
        <taxon>fabids</taxon>
        <taxon>Fabales</taxon>
        <taxon>Fabaceae</taxon>
        <taxon>Caesalpinioideae</taxon>
        <taxon>mimosoid clade</taxon>
        <taxon>Acacieae</taxon>
        <taxon>Acacia</taxon>
    </lineage>
</organism>
<feature type="region of interest" description="Disordered" evidence="1">
    <location>
        <begin position="299"/>
        <end position="322"/>
    </location>
</feature>
<dbReference type="PANTHER" id="PTHR46756">
    <property type="entry name" value="TRANSGELIN"/>
    <property type="match status" value="1"/>
</dbReference>
<feature type="compositionally biased region" description="Basic residues" evidence="1">
    <location>
        <begin position="644"/>
        <end position="653"/>
    </location>
</feature>
<dbReference type="InterPro" id="IPR036872">
    <property type="entry name" value="CH_dom_sf"/>
</dbReference>
<gene>
    <name evidence="2" type="ORF">QN277_006517</name>
</gene>
<dbReference type="GO" id="GO:0008093">
    <property type="term" value="F:cytoskeletal anchor activity"/>
    <property type="evidence" value="ECO:0007669"/>
    <property type="project" value="TreeGrafter"/>
</dbReference>
<accession>A0AAE1IU13</accession>
<evidence type="ECO:0000256" key="1">
    <source>
        <dbReference type="SAM" id="MobiDB-lite"/>
    </source>
</evidence>
<proteinExistence type="predicted"/>
<keyword evidence="3" id="KW-1185">Reference proteome</keyword>
<feature type="region of interest" description="Disordered" evidence="1">
    <location>
        <begin position="548"/>
        <end position="592"/>
    </location>
</feature>
<evidence type="ECO:0008006" key="4">
    <source>
        <dbReference type="Google" id="ProtNLM"/>
    </source>
</evidence>
<comment type="caution">
    <text evidence="2">The sequence shown here is derived from an EMBL/GenBank/DDBJ whole genome shotgun (WGS) entry which is preliminary data.</text>
</comment>
<dbReference type="GO" id="GO:0051015">
    <property type="term" value="F:actin filament binding"/>
    <property type="evidence" value="ECO:0007669"/>
    <property type="project" value="TreeGrafter"/>
</dbReference>
<reference evidence="2" key="1">
    <citation type="submission" date="2023-10" db="EMBL/GenBank/DDBJ databases">
        <title>Chromosome-level genome of the transformable northern wattle, Acacia crassicarpa.</title>
        <authorList>
            <person name="Massaro I."/>
            <person name="Sinha N.R."/>
            <person name="Poethig S."/>
            <person name="Leichty A.R."/>
        </authorList>
    </citation>
    <scope>NUCLEOTIDE SEQUENCE</scope>
    <source>
        <strain evidence="2">Acra3RX</strain>
        <tissue evidence="2">Leaf</tissue>
    </source>
</reference>
<feature type="compositionally biased region" description="Low complexity" evidence="1">
    <location>
        <begin position="11"/>
        <end position="20"/>
    </location>
</feature>
<dbReference type="AlphaFoldDB" id="A0AAE1IU13"/>
<feature type="region of interest" description="Disordered" evidence="1">
    <location>
        <begin position="1"/>
        <end position="33"/>
    </location>
</feature>
<feature type="region of interest" description="Disordered" evidence="1">
    <location>
        <begin position="201"/>
        <end position="229"/>
    </location>
</feature>
<evidence type="ECO:0000313" key="2">
    <source>
        <dbReference type="EMBL" id="KAK4256847.1"/>
    </source>
</evidence>
<evidence type="ECO:0000313" key="3">
    <source>
        <dbReference type="Proteomes" id="UP001293593"/>
    </source>
</evidence>
<feature type="compositionally biased region" description="Basic and acidic residues" evidence="1">
    <location>
        <begin position="548"/>
        <end position="571"/>
    </location>
</feature>
<feature type="region of interest" description="Disordered" evidence="1">
    <location>
        <begin position="621"/>
        <end position="669"/>
    </location>
</feature>
<protein>
    <recommendedName>
        <fullName evidence="4">Calponin-homology (CH) domain-containing protein</fullName>
    </recommendedName>
</protein>
<dbReference type="PANTHER" id="PTHR46756:SF18">
    <property type="entry name" value="GAS2-LIKE PROTEIN PICKLED EGGS"/>
    <property type="match status" value="1"/>
</dbReference>
<name>A0AAE1IU13_9FABA</name>
<dbReference type="CDD" id="cd00014">
    <property type="entry name" value="CH_SF"/>
    <property type="match status" value="1"/>
</dbReference>
<dbReference type="GO" id="GO:0005884">
    <property type="term" value="C:actin filament"/>
    <property type="evidence" value="ECO:0007669"/>
    <property type="project" value="TreeGrafter"/>
</dbReference>
<dbReference type="EMBL" id="JAWXYG010000012">
    <property type="protein sequence ID" value="KAK4256847.1"/>
    <property type="molecule type" value="Genomic_DNA"/>
</dbReference>
<dbReference type="GO" id="GO:0051764">
    <property type="term" value="P:actin crosslink formation"/>
    <property type="evidence" value="ECO:0007669"/>
    <property type="project" value="TreeGrafter"/>
</dbReference>
<dbReference type="Gene3D" id="1.10.418.10">
    <property type="entry name" value="Calponin-like domain"/>
    <property type="match status" value="1"/>
</dbReference>